<dbReference type="InterPro" id="IPR037079">
    <property type="entry name" value="AF2212/PG0164-like_sf"/>
</dbReference>
<evidence type="ECO:0000313" key="1">
    <source>
        <dbReference type="EMBL" id="SHJ89726.1"/>
    </source>
</evidence>
<evidence type="ECO:0008006" key="3">
    <source>
        <dbReference type="Google" id="ProtNLM"/>
    </source>
</evidence>
<keyword evidence="2" id="KW-1185">Reference proteome</keyword>
<sequence length="230" mass="26043">MCEYRFDFIVNDEQLLKGRTLIDLPFNVWEVFGVKGSVSVKAVINQVEFKFNLLPRGNGNYSFFLTAAMKKTLSIQKGTLLNISISIVNDKVKNAVDINSNDKSNKLYHKIDSISYVSQPTPLMCGQACIAMLAGTSIEEVAKVMGTRSSTSIGQLIDALDYYKIRHSEKNLRLSKKNPCYSDISILTVHMPKYTHWVLYYKGKFYDPELGILDECHPEGKITSFLEIIH</sequence>
<dbReference type="STRING" id="1121298.SAMN05444401_0048"/>
<dbReference type="SUPFAM" id="SSF141694">
    <property type="entry name" value="AF2212/PG0164-like"/>
    <property type="match status" value="1"/>
</dbReference>
<proteinExistence type="predicted"/>
<protein>
    <recommendedName>
        <fullName evidence="3">DUF1905 domain-containing protein</fullName>
    </recommendedName>
</protein>
<organism evidence="1 2">
    <name type="scientific">Clostridium amylolyticum</name>
    <dbReference type="NCBI Taxonomy" id="1121298"/>
    <lineage>
        <taxon>Bacteria</taxon>
        <taxon>Bacillati</taxon>
        <taxon>Bacillota</taxon>
        <taxon>Clostridia</taxon>
        <taxon>Eubacteriales</taxon>
        <taxon>Clostridiaceae</taxon>
        <taxon>Clostridium</taxon>
    </lineage>
</organism>
<name>A0A1M6N250_9CLOT</name>
<dbReference type="Proteomes" id="UP000184080">
    <property type="component" value="Unassembled WGS sequence"/>
</dbReference>
<dbReference type="RefSeq" id="WP_073011546.1">
    <property type="nucleotide sequence ID" value="NZ_FQZO01000010.1"/>
</dbReference>
<gene>
    <name evidence="1" type="ORF">SAMN05444401_0048</name>
</gene>
<dbReference type="Gene3D" id="2.40.30.100">
    <property type="entry name" value="AF2212/PG0164-like"/>
    <property type="match status" value="1"/>
</dbReference>
<dbReference type="InterPro" id="IPR015018">
    <property type="entry name" value="DUF1905"/>
</dbReference>
<dbReference type="OrthoDB" id="1821349at2"/>
<reference evidence="1 2" key="1">
    <citation type="submission" date="2016-11" db="EMBL/GenBank/DDBJ databases">
        <authorList>
            <person name="Jaros S."/>
            <person name="Januszkiewicz K."/>
            <person name="Wedrychowicz H."/>
        </authorList>
    </citation>
    <scope>NUCLEOTIDE SEQUENCE [LARGE SCALE GENOMIC DNA]</scope>
    <source>
        <strain evidence="1 2">DSM 21864</strain>
    </source>
</reference>
<dbReference type="AlphaFoldDB" id="A0A1M6N250"/>
<evidence type="ECO:0000313" key="2">
    <source>
        <dbReference type="Proteomes" id="UP000184080"/>
    </source>
</evidence>
<dbReference type="EMBL" id="FQZO01000010">
    <property type="protein sequence ID" value="SHJ89726.1"/>
    <property type="molecule type" value="Genomic_DNA"/>
</dbReference>
<accession>A0A1M6N250</accession>
<dbReference type="Pfam" id="PF08922">
    <property type="entry name" value="DUF1905"/>
    <property type="match status" value="1"/>
</dbReference>